<evidence type="ECO:0000313" key="1">
    <source>
        <dbReference type="EMBL" id="RLG69654.1"/>
    </source>
</evidence>
<evidence type="ECO:0000313" key="2">
    <source>
        <dbReference type="Proteomes" id="UP000277633"/>
    </source>
</evidence>
<gene>
    <name evidence="1" type="ORF">DRO07_01870</name>
</gene>
<dbReference type="InterPro" id="IPR036866">
    <property type="entry name" value="RibonucZ/Hydroxyglut_hydro"/>
</dbReference>
<protein>
    <recommendedName>
        <fullName evidence="3">Metal-dependent hydrolase</fullName>
    </recommendedName>
</protein>
<proteinExistence type="predicted"/>
<reference evidence="1 2" key="1">
    <citation type="submission" date="2018-06" db="EMBL/GenBank/DDBJ databases">
        <title>Extensive metabolic versatility and redundancy in microbially diverse, dynamic hydrothermal sediments.</title>
        <authorList>
            <person name="Dombrowski N."/>
            <person name="Teske A."/>
            <person name="Baker B.J."/>
        </authorList>
    </citation>
    <scope>NUCLEOTIDE SEQUENCE [LARGE SCALE GENOMIC DNA]</scope>
    <source>
        <strain evidence="1">B9_G13</strain>
    </source>
</reference>
<dbReference type="Pfam" id="PF13483">
    <property type="entry name" value="Lactamase_B_3"/>
    <property type="match status" value="1"/>
</dbReference>
<name>A0A497JGC4_9ARCH</name>
<dbReference type="Proteomes" id="UP000277633">
    <property type="component" value="Unassembled WGS sequence"/>
</dbReference>
<dbReference type="PANTHER" id="PTHR43546:SF8">
    <property type="entry name" value="METALLO-BETA-LACTAMASE DOMAIN-CONTAINING PROTEIN"/>
    <property type="match status" value="1"/>
</dbReference>
<comment type="caution">
    <text evidence="1">The sequence shown here is derived from an EMBL/GenBank/DDBJ whole genome shotgun (WGS) entry which is preliminary data.</text>
</comment>
<dbReference type="SUPFAM" id="SSF56281">
    <property type="entry name" value="Metallo-hydrolase/oxidoreductase"/>
    <property type="match status" value="1"/>
</dbReference>
<dbReference type="PANTHER" id="PTHR43546">
    <property type="entry name" value="UPF0173 METAL-DEPENDENT HYDROLASE MJ1163-RELATED"/>
    <property type="match status" value="1"/>
</dbReference>
<dbReference type="InterPro" id="IPR050114">
    <property type="entry name" value="UPF0173_UPF0282_UlaG_hydrolase"/>
</dbReference>
<sequence length="227" mass="25301">MAFLQYLHHSFFKLSLPSCTLLIDPFVNIPKNANLKPRAMKANVKKSLKGIDAILVSHEHFDHFDKKLIEEIVAKDNACVVAHDHVLSQLNIKRPNKCPLTVNKKINLKGVSIEAFPVHHPTSFYPLGFKIGCNGHAILHLGDTFLMDSFNKLEADILMVPIGGTMTMDVTDAVKVVKTIEPKVAIPMHYNTFDLIKASTAEFKEKIENSVLDTKPVILKLGGKLKL</sequence>
<accession>A0A497JGC4</accession>
<organism evidence="1 2">
    <name type="scientific">Candidatus Iainarchaeum sp</name>
    <dbReference type="NCBI Taxonomy" id="3101447"/>
    <lineage>
        <taxon>Archaea</taxon>
        <taxon>Candidatus Iainarchaeota</taxon>
        <taxon>Candidatus Iainarchaeia</taxon>
        <taxon>Candidatus Iainarchaeales</taxon>
        <taxon>Candidatus Iainarchaeaceae</taxon>
        <taxon>Candidatus Iainarchaeum</taxon>
    </lineage>
</organism>
<evidence type="ECO:0008006" key="3">
    <source>
        <dbReference type="Google" id="ProtNLM"/>
    </source>
</evidence>
<dbReference type="Gene3D" id="3.60.15.10">
    <property type="entry name" value="Ribonuclease Z/Hydroxyacylglutathione hydrolase-like"/>
    <property type="match status" value="1"/>
</dbReference>
<dbReference type="EMBL" id="QMWO01000058">
    <property type="protein sequence ID" value="RLG69654.1"/>
    <property type="molecule type" value="Genomic_DNA"/>
</dbReference>
<dbReference type="AlphaFoldDB" id="A0A497JGC4"/>